<feature type="region of interest" description="Disordered" evidence="2">
    <location>
        <begin position="125"/>
        <end position="157"/>
    </location>
</feature>
<sequence length="1315" mass="146351">MPSEITEQHDLGTDTIDDREKRILDLLKKDDASAVDPGTRKNVSTTALDGDPGNGKNVPTTALDGDPGTAKNVSKIVALVGASGTGKTWMARHICQIAIRDGLCYETLWVSVSELYKTEIVPEAKSKPKDNKNGANSSTTSVHGESKTSTADGGSGAEVYKTKTGLLEDAIDHQILCRSSTAEEWEAENNVKKEEDKKTYDEMVQGKLKEKKQANENEKQANKKEHAQKDPQSKNKQAASPRKNGEKVEKYDLLLVLDESGIQKNENELWEKVWFNVRALLPSIKDDQLVTIITRRKLDTRPATEKIPGPRMETAVTPLILKEIELGLLSLDETIKFFKPGSKYQPYQDFLEKIARKSRGLPAVISMIAEAIARHASVGLTLESALEKAAHYEIAAERVNPLIHCAYTMLPTDVLKFCFCHSNQFCSKYGGIHYIELITLWILEGYFDSFEHIKQKYQEGHAVLMELIDRRMLKIQEDNNVVAEGAALEMMDSLPGFLGTSRLGLAGVEDQRITLGRITQIDGMIKTICDPKKWDGVSTLLIDGNRLRLEVDEGFLARMKQLHALAIFNSGLKSLDLCSKTEKKSEAEKLPMKLLVLRNCDLLNGIADIELLKTLTVLEISGANSVQKIPDKLLDEMTKLQSLNLSGCQMKFLQSLSKLVNLRFLILRDCSSLQKLPRINDLARLEIIDLSGATSLTFFPEQDLSKHQHLQMIDLSRTQIKRLPKFGYLKKLSRISIEGCKRVCIFPSLQNLDGLKILYLSEIEFHNFHEIKPRDSNTKPMPLFPVSLSELHLRDCPTLKRLPPIAGLKNLEVLDVSGASDSEFAISDESFHDLGYLRELNLSNTKLKKLPSLSNLHRLRKLFLKNCELLKKLPEMNGLENLEVLDLSGCSKLVELPKLKDFPKLELLDISNTGIKVVPSEISVTSSNFVLVEKHREASGVFNLVGSLAKGRKPLILANDGQIFQSDTGIKADPSEIAATSSNVVPDKKHRRVHGEFNPAESKAKGKKPSVLVNDGGNSQSNAGMEADPSKISAPKSANEVTDKRRGQANGVFTPVESQAKGKPSILTNDGEIVQSLEKNPELKEVLKLKISIPLSPSNEQATEGVMFSDLYRWAERKAAAKFLEIRGLKSICDGLKEILNNTEYISWVEPKPMKSLSDLDAGSLVKMEGLWIARCIEMESIFGEEKDIELARNLEILWVSNLPKVESLFNHKLQSVKNLENLKHLHLDCCPRLKCVFASPDQIPKRLEVLEIKFCDSLETVYKHSGGEQDECALSTLKKLFLFKLPALTRLGFKNPGAQIIKGCPKLPGSSSST</sequence>
<dbReference type="Gene3D" id="3.80.10.10">
    <property type="entry name" value="Ribonuclease Inhibitor"/>
    <property type="match status" value="4"/>
</dbReference>
<evidence type="ECO:0000256" key="2">
    <source>
        <dbReference type="SAM" id="MobiDB-lite"/>
    </source>
</evidence>
<dbReference type="PROSITE" id="PS51450">
    <property type="entry name" value="LRR"/>
    <property type="match status" value="1"/>
</dbReference>
<keyword evidence="1" id="KW-0611">Plant defense</keyword>
<dbReference type="InterPro" id="IPR032675">
    <property type="entry name" value="LRR_dom_sf"/>
</dbReference>
<dbReference type="PANTHER" id="PTHR33463">
    <property type="entry name" value="NB-ARC DOMAIN-CONTAINING PROTEIN-RELATED"/>
    <property type="match status" value="1"/>
</dbReference>
<dbReference type="EMBL" id="KI536726">
    <property type="protein sequence ID" value="ESR50721.1"/>
    <property type="molecule type" value="Genomic_DNA"/>
</dbReference>
<dbReference type="OMA" id="ELITHWI"/>
<feature type="compositionally biased region" description="Polar residues" evidence="2">
    <location>
        <begin position="133"/>
        <end position="152"/>
    </location>
</feature>
<feature type="region of interest" description="Disordered" evidence="2">
    <location>
        <begin position="978"/>
        <end position="1064"/>
    </location>
</feature>
<dbReference type="OrthoDB" id="122245at2759"/>
<keyword evidence="5" id="KW-1185">Reference proteome</keyword>
<dbReference type="InterPro" id="IPR050905">
    <property type="entry name" value="Plant_NBS-LRR"/>
</dbReference>
<feature type="compositionally biased region" description="Basic and acidic residues" evidence="2">
    <location>
        <begin position="209"/>
        <end position="233"/>
    </location>
</feature>
<dbReference type="FunCoup" id="V4TLQ0">
    <property type="interactions" value="131"/>
</dbReference>
<dbReference type="PANTHER" id="PTHR33463:SF203">
    <property type="entry name" value="AAA+ ATPASE DOMAIN-CONTAINING PROTEIN"/>
    <property type="match status" value="1"/>
</dbReference>
<evidence type="ECO:0000313" key="4">
    <source>
        <dbReference type="EMBL" id="ESR50721.1"/>
    </source>
</evidence>
<proteinExistence type="predicted"/>
<dbReference type="InterPro" id="IPR001611">
    <property type="entry name" value="Leu-rich_rpt"/>
</dbReference>
<protein>
    <recommendedName>
        <fullName evidence="3">Disease resistance protein At4g27190-like leucine-rich repeats domain-containing protein</fullName>
    </recommendedName>
</protein>
<dbReference type="SUPFAM" id="SSF52540">
    <property type="entry name" value="P-loop containing nucleoside triphosphate hydrolases"/>
    <property type="match status" value="1"/>
</dbReference>
<evidence type="ECO:0000259" key="3">
    <source>
        <dbReference type="Pfam" id="PF23247"/>
    </source>
</evidence>
<name>V4TLQ0_CITCL</name>
<reference evidence="4 5" key="1">
    <citation type="submission" date="2013-10" db="EMBL/GenBank/DDBJ databases">
        <authorList>
            <consortium name="International Citrus Genome Consortium"/>
            <person name="Jenkins J."/>
            <person name="Schmutz J."/>
            <person name="Prochnik S."/>
            <person name="Rokhsar D."/>
            <person name="Gmitter F."/>
            <person name="Ollitrault P."/>
            <person name="Machado M."/>
            <person name="Talon M."/>
            <person name="Wincker P."/>
            <person name="Jaillon O."/>
            <person name="Morgante M."/>
        </authorList>
    </citation>
    <scope>NUCLEOTIDE SEQUENCE</scope>
    <source>
        <strain evidence="5">cv. Clemenules</strain>
    </source>
</reference>
<dbReference type="InterPro" id="IPR027417">
    <property type="entry name" value="P-loop_NTPase"/>
</dbReference>
<dbReference type="KEGG" id="cic:CICLE_v10033967mg"/>
<feature type="domain" description="Disease resistance protein At4g27190-like leucine-rich repeats" evidence="3">
    <location>
        <begin position="1164"/>
        <end position="1239"/>
    </location>
</feature>
<dbReference type="Gramene" id="ESR50721">
    <property type="protein sequence ID" value="ESR50721"/>
    <property type="gene ID" value="CICLE_v10033967mg"/>
</dbReference>
<evidence type="ECO:0000313" key="5">
    <source>
        <dbReference type="Proteomes" id="UP000030687"/>
    </source>
</evidence>
<feature type="region of interest" description="Disordered" evidence="2">
    <location>
        <begin position="209"/>
        <end position="245"/>
    </location>
</feature>
<organism evidence="4 5">
    <name type="scientific">Citrus clementina</name>
    <name type="common">Clementine</name>
    <name type="synonym">Citrus deliciosa x Citrus sinensis</name>
    <dbReference type="NCBI Taxonomy" id="85681"/>
    <lineage>
        <taxon>Eukaryota</taxon>
        <taxon>Viridiplantae</taxon>
        <taxon>Streptophyta</taxon>
        <taxon>Embryophyta</taxon>
        <taxon>Tracheophyta</taxon>
        <taxon>Spermatophyta</taxon>
        <taxon>Magnoliopsida</taxon>
        <taxon>eudicotyledons</taxon>
        <taxon>Gunneridae</taxon>
        <taxon>Pentapetalae</taxon>
        <taxon>rosids</taxon>
        <taxon>malvids</taxon>
        <taxon>Sapindales</taxon>
        <taxon>Rutaceae</taxon>
        <taxon>Aurantioideae</taxon>
        <taxon>Citrus</taxon>
    </lineage>
</organism>
<feature type="region of interest" description="Disordered" evidence="2">
    <location>
        <begin position="34"/>
        <end position="68"/>
    </location>
</feature>
<dbReference type="InterPro" id="IPR057135">
    <property type="entry name" value="At4g27190-like_LRR"/>
</dbReference>
<evidence type="ECO:0000256" key="1">
    <source>
        <dbReference type="ARBA" id="ARBA00022821"/>
    </source>
</evidence>
<dbReference type="Proteomes" id="UP000030687">
    <property type="component" value="Unassembled WGS sequence"/>
</dbReference>
<dbReference type="PRINTS" id="PR00364">
    <property type="entry name" value="DISEASERSIST"/>
</dbReference>
<gene>
    <name evidence="4" type="ORF">CICLE_v10033967mg</name>
</gene>
<dbReference type="Pfam" id="PF23247">
    <property type="entry name" value="LRR_RPS2"/>
    <property type="match status" value="1"/>
</dbReference>
<dbReference type="SUPFAM" id="SSF52058">
    <property type="entry name" value="L domain-like"/>
    <property type="match status" value="1"/>
</dbReference>
<dbReference type="eggNOG" id="KOG4658">
    <property type="taxonomic scope" value="Eukaryota"/>
</dbReference>
<accession>V4TLQ0</accession>
<dbReference type="InParanoid" id="V4TLQ0"/>